<gene>
    <name evidence="2" type="ORF">HELGO_WM4180</name>
</gene>
<evidence type="ECO:0000313" key="2">
    <source>
        <dbReference type="EMBL" id="CAA6813292.1"/>
    </source>
</evidence>
<protein>
    <recommendedName>
        <fullName evidence="3">Lipoprotein</fullName>
    </recommendedName>
</protein>
<organism evidence="2">
    <name type="scientific">uncultured Sulfurovum sp</name>
    <dbReference type="NCBI Taxonomy" id="269237"/>
    <lineage>
        <taxon>Bacteria</taxon>
        <taxon>Pseudomonadati</taxon>
        <taxon>Campylobacterota</taxon>
        <taxon>Epsilonproteobacteria</taxon>
        <taxon>Campylobacterales</taxon>
        <taxon>Sulfurovaceae</taxon>
        <taxon>Sulfurovum</taxon>
        <taxon>environmental samples</taxon>
    </lineage>
</organism>
<feature type="signal peptide" evidence="1">
    <location>
        <begin position="1"/>
        <end position="20"/>
    </location>
</feature>
<evidence type="ECO:0000256" key="1">
    <source>
        <dbReference type="SAM" id="SignalP"/>
    </source>
</evidence>
<dbReference type="EMBL" id="CACVAU010000042">
    <property type="protein sequence ID" value="CAA6813292.1"/>
    <property type="molecule type" value="Genomic_DNA"/>
</dbReference>
<accession>A0A6S6T1V2</accession>
<dbReference type="AlphaFoldDB" id="A0A6S6T1V2"/>
<reference evidence="2" key="1">
    <citation type="submission" date="2020-01" db="EMBL/GenBank/DDBJ databases">
        <authorList>
            <person name="Meier V. D."/>
            <person name="Meier V D."/>
        </authorList>
    </citation>
    <scope>NUCLEOTIDE SEQUENCE</scope>
    <source>
        <strain evidence="2">HLG_WM_MAG_05</strain>
    </source>
</reference>
<keyword evidence="1" id="KW-0732">Signal</keyword>
<dbReference type="PROSITE" id="PS51257">
    <property type="entry name" value="PROKAR_LIPOPROTEIN"/>
    <property type="match status" value="1"/>
</dbReference>
<name>A0A6S6T1V2_9BACT</name>
<feature type="chain" id="PRO_5027818623" description="Lipoprotein" evidence="1">
    <location>
        <begin position="21"/>
        <end position="168"/>
    </location>
</feature>
<sequence>MKKTLLLLTMPLFFMLTACTGNTLSHKFIDTKAKNNTFVEKNEEGTGGNPEVYIAHQCLKGKSAESCLQNLFLNKKEAYIESYEVIKLAARGNGIEKATITFEGDDLFLLYLDTSNIETPLSVNINLAEMSSDHNSVLFMLPVEEINEEIIVKDKQGNIVLQYQVDKK</sequence>
<evidence type="ECO:0008006" key="3">
    <source>
        <dbReference type="Google" id="ProtNLM"/>
    </source>
</evidence>
<proteinExistence type="predicted"/>